<protein>
    <submittedName>
        <fullName evidence="3">Uncharacterized protein</fullName>
    </submittedName>
</protein>
<evidence type="ECO:0000256" key="1">
    <source>
        <dbReference type="SAM" id="MobiDB-lite"/>
    </source>
</evidence>
<evidence type="ECO:0000313" key="3">
    <source>
        <dbReference type="EMBL" id="KAG5637995.1"/>
    </source>
</evidence>
<dbReference type="OrthoDB" id="2979121at2759"/>
<reference evidence="3" key="2">
    <citation type="submission" date="2021-10" db="EMBL/GenBank/DDBJ databases">
        <title>Phylogenomics reveals ancestral predisposition of the termite-cultivated fungus Termitomyces towards a domesticated lifestyle.</title>
        <authorList>
            <person name="Auxier B."/>
            <person name="Grum-Grzhimaylo A."/>
            <person name="Cardenas M.E."/>
            <person name="Lodge J.D."/>
            <person name="Laessoe T."/>
            <person name="Pedersen O."/>
            <person name="Smith M.E."/>
            <person name="Kuyper T.W."/>
            <person name="Franco-Molano E.A."/>
            <person name="Baroni T.J."/>
            <person name="Aanen D.K."/>
        </authorList>
    </citation>
    <scope>NUCLEOTIDE SEQUENCE</scope>
    <source>
        <strain evidence="3">D49</strain>
    </source>
</reference>
<dbReference type="EMBL" id="JABCKI010005789">
    <property type="protein sequence ID" value="KAG5637995.1"/>
    <property type="molecule type" value="Genomic_DNA"/>
</dbReference>
<dbReference type="AlphaFoldDB" id="A0A9P7K6K1"/>
<keyword evidence="2" id="KW-0472">Membrane</keyword>
<accession>A0A9P7K6K1</accession>
<feature type="compositionally biased region" description="Polar residues" evidence="1">
    <location>
        <begin position="299"/>
        <end position="322"/>
    </location>
</feature>
<evidence type="ECO:0000256" key="2">
    <source>
        <dbReference type="SAM" id="Phobius"/>
    </source>
</evidence>
<evidence type="ECO:0000313" key="4">
    <source>
        <dbReference type="Proteomes" id="UP000717328"/>
    </source>
</evidence>
<dbReference type="Proteomes" id="UP000717328">
    <property type="component" value="Unassembled WGS sequence"/>
</dbReference>
<proteinExistence type="predicted"/>
<sequence length="559" mass="61571">MPPTVLSATQNQVGQLAPSFTKLWPSIRRGHDTHHQRSAWRRQYPKATPSKDIPDTTTAANSDSFVPYKPTISLHANIVPIPTVHATPNPGLSSNTRAHLPITEIVLIAGVILIVTIIGLLSIYAMRTILIRKGLRILGCRGRKKVVKGLDISEKKNALVMDDEFDDPAWGTPTRILYVESVNEALFDHDFVPDVIHSKAIPAAHPLTWTASSHYSSPAVTVHGFHERVHEEDDIGLALAQALQDSNIEPFQEKSISQEDGPSIHIKEDSFSFLDHTENISIFKSLQANIDELAQGTSFPVIQNRPRQGSDASASTQETASPGTMDCFSTRSSISSATSLASDDGDFDEVDLEVVYEVRRAHTQSVEIQKGVLMNCQRPPSVSESILNLIPSILPTFVISEPPPSLVDHTCNDAFDSATTSSGVCNPTPSVPSLSSMIRESSRGTIYSIATSFSTTTRTDASSSNWSTHEERFLRPPIPYLMVTRPSDSSIYTEESASSNSVDLSEFPLPPIPVKQSYYSRLMDQVHTRKRVWDNHPADSSIEKRRSRVEQFLSMYSGS</sequence>
<feature type="region of interest" description="Disordered" evidence="1">
    <location>
        <begin position="299"/>
        <end position="328"/>
    </location>
</feature>
<gene>
    <name evidence="3" type="ORF">H0H81_002356</name>
</gene>
<name>A0A9P7K6K1_9AGAR</name>
<keyword evidence="2" id="KW-0812">Transmembrane</keyword>
<keyword evidence="4" id="KW-1185">Reference proteome</keyword>
<reference evidence="3" key="1">
    <citation type="submission" date="2021-02" db="EMBL/GenBank/DDBJ databases">
        <authorList>
            <person name="Nieuwenhuis M."/>
            <person name="Van De Peppel L.J.J."/>
        </authorList>
    </citation>
    <scope>NUCLEOTIDE SEQUENCE</scope>
    <source>
        <strain evidence="3">D49</strain>
    </source>
</reference>
<organism evidence="3 4">
    <name type="scientific">Sphagnurus paluster</name>
    <dbReference type="NCBI Taxonomy" id="117069"/>
    <lineage>
        <taxon>Eukaryota</taxon>
        <taxon>Fungi</taxon>
        <taxon>Dikarya</taxon>
        <taxon>Basidiomycota</taxon>
        <taxon>Agaricomycotina</taxon>
        <taxon>Agaricomycetes</taxon>
        <taxon>Agaricomycetidae</taxon>
        <taxon>Agaricales</taxon>
        <taxon>Tricholomatineae</taxon>
        <taxon>Lyophyllaceae</taxon>
        <taxon>Sphagnurus</taxon>
    </lineage>
</organism>
<feature type="region of interest" description="Disordered" evidence="1">
    <location>
        <begin position="27"/>
        <end position="59"/>
    </location>
</feature>
<comment type="caution">
    <text evidence="3">The sequence shown here is derived from an EMBL/GenBank/DDBJ whole genome shotgun (WGS) entry which is preliminary data.</text>
</comment>
<feature type="transmembrane region" description="Helical" evidence="2">
    <location>
        <begin position="105"/>
        <end position="126"/>
    </location>
</feature>
<keyword evidence="2" id="KW-1133">Transmembrane helix</keyword>